<keyword evidence="4 9" id="KW-0949">S-adenosyl-L-methionine</keyword>
<reference evidence="11" key="1">
    <citation type="submission" date="2022-10" db="EMBL/GenBank/DDBJ databases">
        <authorList>
            <person name="Kim H.S."/>
            <person name="Kim J.-S."/>
            <person name="Suh M.K."/>
            <person name="Eom M.K."/>
            <person name="Lee J.-S."/>
        </authorList>
    </citation>
    <scope>NUCLEOTIDE SEQUENCE</scope>
    <source>
        <strain evidence="11">LIP-5</strain>
    </source>
</reference>
<comment type="subcellular location">
    <subcellularLocation>
        <location evidence="9">Cytoplasm</location>
    </subcellularLocation>
</comment>
<evidence type="ECO:0000256" key="9">
    <source>
        <dbReference type="RuleBase" id="RU362053"/>
    </source>
</evidence>
<dbReference type="GO" id="GO:0043365">
    <property type="term" value="F:[formate-C-acetyltransferase]-activating enzyme activity"/>
    <property type="evidence" value="ECO:0007669"/>
    <property type="project" value="UniProtKB-UniRule"/>
</dbReference>
<dbReference type="GO" id="GO:0005737">
    <property type="term" value="C:cytoplasm"/>
    <property type="evidence" value="ECO:0007669"/>
    <property type="project" value="UniProtKB-SubCell"/>
</dbReference>
<dbReference type="SUPFAM" id="SSF102114">
    <property type="entry name" value="Radical SAM enzymes"/>
    <property type="match status" value="1"/>
</dbReference>
<dbReference type="InterPro" id="IPR034457">
    <property type="entry name" value="Organic_radical-activating"/>
</dbReference>
<dbReference type="Pfam" id="PF04055">
    <property type="entry name" value="Radical_SAM"/>
    <property type="match status" value="1"/>
</dbReference>
<feature type="domain" description="Radical SAM core" evidence="10">
    <location>
        <begin position="15"/>
        <end position="239"/>
    </location>
</feature>
<dbReference type="PROSITE" id="PS51918">
    <property type="entry name" value="RADICAL_SAM"/>
    <property type="match status" value="1"/>
</dbReference>
<comment type="function">
    <text evidence="9">Activation of pyruvate formate-lyase under anaerobic conditions by generation of an organic free radical, using S-adenosylmethionine and reduced flavodoxin as cosubstrates to produce 5'-deoxy-adenosine.</text>
</comment>
<dbReference type="InterPro" id="IPR058240">
    <property type="entry name" value="rSAM_sf"/>
</dbReference>
<evidence type="ECO:0000256" key="5">
    <source>
        <dbReference type="ARBA" id="ARBA00022723"/>
    </source>
</evidence>
<keyword evidence="5 9" id="KW-0479">Metal-binding</keyword>
<dbReference type="PANTHER" id="PTHR30352">
    <property type="entry name" value="PYRUVATE FORMATE-LYASE-ACTIVATING ENZYME"/>
    <property type="match status" value="1"/>
</dbReference>
<keyword evidence="11" id="KW-0670">Pyruvate</keyword>
<protein>
    <recommendedName>
        <fullName evidence="9">Pyruvate formate-lyase-activating enzyme</fullName>
        <ecNumber evidence="9">1.97.1.4</ecNumber>
    </recommendedName>
</protein>
<sequence length="244" mass="27927">MKKVQVNYIESFGTQDGPGIRMVIFTQGCKMRCLYCQNPDTLPFKGGTAMSWEELLDKALRQKEYFGTRGGVTVSGGEPLLQAEGLIPLFKALHEKGINTALDTNGFVWNEHVEELLKHTDYVLLDIKHIDPKTHKKLTGVHLAPILDFTEKIKPLHKRLWIRYVLVPEWNDADNDLRNWAKFVHTLPGVERIEVLPYHTLGVPKYGELGKEYKLHGIQSPTAELKERTVRIFEEEGLENIIVK</sequence>
<evidence type="ECO:0000313" key="12">
    <source>
        <dbReference type="Proteomes" id="UP001209317"/>
    </source>
</evidence>
<keyword evidence="6 9" id="KW-0560">Oxidoreductase</keyword>
<comment type="similarity">
    <text evidence="2 9">Belongs to the organic radical-activating enzymes family.</text>
</comment>
<dbReference type="RefSeq" id="WP_263038035.1">
    <property type="nucleotide sequence ID" value="NZ_JAOTPL010000010.1"/>
</dbReference>
<keyword evidence="9" id="KW-0963">Cytoplasm</keyword>
<dbReference type="InterPro" id="IPR012838">
    <property type="entry name" value="PFL1_activating"/>
</dbReference>
<dbReference type="PANTHER" id="PTHR30352:SF5">
    <property type="entry name" value="PYRUVATE FORMATE-LYASE 1-ACTIVATING ENZYME"/>
    <property type="match status" value="1"/>
</dbReference>
<organism evidence="11 12">
    <name type="scientific">Haoranjiania flava</name>
    <dbReference type="NCBI Taxonomy" id="1856322"/>
    <lineage>
        <taxon>Bacteria</taxon>
        <taxon>Pseudomonadati</taxon>
        <taxon>Bacteroidota</taxon>
        <taxon>Chitinophagia</taxon>
        <taxon>Chitinophagales</taxon>
        <taxon>Chitinophagaceae</taxon>
        <taxon>Haoranjiania</taxon>
    </lineage>
</organism>
<accession>A0AAE3INU0</accession>
<keyword evidence="8 9" id="KW-0411">Iron-sulfur</keyword>
<keyword evidence="3 9" id="KW-0004">4Fe-4S</keyword>
<comment type="caution">
    <text evidence="11">The sequence shown here is derived from an EMBL/GenBank/DDBJ whole genome shotgun (WGS) entry which is preliminary data.</text>
</comment>
<evidence type="ECO:0000256" key="4">
    <source>
        <dbReference type="ARBA" id="ARBA00022691"/>
    </source>
</evidence>
<dbReference type="CDD" id="cd01335">
    <property type="entry name" value="Radical_SAM"/>
    <property type="match status" value="1"/>
</dbReference>
<dbReference type="InterPro" id="IPR013785">
    <property type="entry name" value="Aldolase_TIM"/>
</dbReference>
<dbReference type="EC" id="1.97.1.4" evidence="9"/>
<evidence type="ECO:0000259" key="10">
    <source>
        <dbReference type="PROSITE" id="PS51918"/>
    </source>
</evidence>
<comment type="catalytic activity">
    <reaction evidence="9">
        <text>glycyl-[formate C-acetyltransferase] + reduced [flavodoxin] + S-adenosyl-L-methionine = glycin-2-yl radical-[formate C-acetyltransferase] + semiquinone [flavodoxin] + 5'-deoxyadenosine + L-methionine + H(+)</text>
        <dbReference type="Rhea" id="RHEA:19225"/>
        <dbReference type="Rhea" id="RHEA-COMP:10622"/>
        <dbReference type="Rhea" id="RHEA-COMP:12190"/>
        <dbReference type="Rhea" id="RHEA-COMP:12191"/>
        <dbReference type="Rhea" id="RHEA-COMP:14480"/>
        <dbReference type="ChEBI" id="CHEBI:15378"/>
        <dbReference type="ChEBI" id="CHEBI:17319"/>
        <dbReference type="ChEBI" id="CHEBI:29947"/>
        <dbReference type="ChEBI" id="CHEBI:32722"/>
        <dbReference type="ChEBI" id="CHEBI:57618"/>
        <dbReference type="ChEBI" id="CHEBI:57844"/>
        <dbReference type="ChEBI" id="CHEBI:59789"/>
        <dbReference type="ChEBI" id="CHEBI:140311"/>
        <dbReference type="EC" id="1.97.1.4"/>
    </reaction>
</comment>
<proteinExistence type="inferred from homology"/>
<dbReference type="InterPro" id="IPR007197">
    <property type="entry name" value="rSAM"/>
</dbReference>
<dbReference type="SFLD" id="SFLDG01066">
    <property type="entry name" value="organic_radical-activating_enz"/>
    <property type="match status" value="1"/>
</dbReference>
<dbReference type="GO" id="GO:0046872">
    <property type="term" value="F:metal ion binding"/>
    <property type="evidence" value="ECO:0007669"/>
    <property type="project" value="UniProtKB-UniRule"/>
</dbReference>
<evidence type="ECO:0000256" key="3">
    <source>
        <dbReference type="ARBA" id="ARBA00022485"/>
    </source>
</evidence>
<dbReference type="InterPro" id="IPR001989">
    <property type="entry name" value="Radical_activat_CS"/>
</dbReference>
<dbReference type="PROSITE" id="PS01087">
    <property type="entry name" value="RADICAL_ACTIVATING"/>
    <property type="match status" value="1"/>
</dbReference>
<evidence type="ECO:0000256" key="6">
    <source>
        <dbReference type="ARBA" id="ARBA00023002"/>
    </source>
</evidence>
<evidence type="ECO:0000256" key="2">
    <source>
        <dbReference type="ARBA" id="ARBA00009777"/>
    </source>
</evidence>
<dbReference type="EMBL" id="JAOTPL010000010">
    <property type="protein sequence ID" value="MCU7694550.1"/>
    <property type="molecule type" value="Genomic_DNA"/>
</dbReference>
<keyword evidence="12" id="KW-1185">Reference proteome</keyword>
<comment type="cofactor">
    <cofactor evidence="9">
        <name>[4Fe-4S] cluster</name>
        <dbReference type="ChEBI" id="CHEBI:49883"/>
    </cofactor>
    <text evidence="9">Binds 1 [4Fe-4S] cluster. The cluster is coordinated with 3 cysteines and an exchangeable S-adenosyl-L-methionine.</text>
</comment>
<dbReference type="AlphaFoldDB" id="A0AAE3INU0"/>
<comment type="function">
    <text evidence="1">Activation of pyruvate formate-lyase 1 under anaerobic conditions by generation of an organic free radical, using S-adenosylmethionine and reduced flavodoxin as cosubstrates to produce 5'-deoxy-adenosine.</text>
</comment>
<gene>
    <name evidence="11" type="primary">pflA</name>
    <name evidence="11" type="ORF">OD355_08485</name>
</gene>
<dbReference type="SFLD" id="SFLDG01067">
    <property type="entry name" value="SPASM/twitch_domain_containing"/>
    <property type="match status" value="1"/>
</dbReference>
<dbReference type="GO" id="GO:0051539">
    <property type="term" value="F:4 iron, 4 sulfur cluster binding"/>
    <property type="evidence" value="ECO:0007669"/>
    <property type="project" value="UniProtKB-UniRule"/>
</dbReference>
<keyword evidence="7 9" id="KW-0408">Iron</keyword>
<dbReference type="Gene3D" id="3.20.20.70">
    <property type="entry name" value="Aldolase class I"/>
    <property type="match status" value="1"/>
</dbReference>
<evidence type="ECO:0000256" key="8">
    <source>
        <dbReference type="ARBA" id="ARBA00023014"/>
    </source>
</evidence>
<evidence type="ECO:0000256" key="1">
    <source>
        <dbReference type="ARBA" id="ARBA00002918"/>
    </source>
</evidence>
<dbReference type="NCBIfam" id="TIGR02493">
    <property type="entry name" value="PFLA"/>
    <property type="match status" value="1"/>
</dbReference>
<dbReference type="Proteomes" id="UP001209317">
    <property type="component" value="Unassembled WGS sequence"/>
</dbReference>
<dbReference type="SFLD" id="SFLDS00029">
    <property type="entry name" value="Radical_SAM"/>
    <property type="match status" value="1"/>
</dbReference>
<evidence type="ECO:0000313" key="11">
    <source>
        <dbReference type="EMBL" id="MCU7694550.1"/>
    </source>
</evidence>
<name>A0AAE3INU0_9BACT</name>
<evidence type="ECO:0000256" key="7">
    <source>
        <dbReference type="ARBA" id="ARBA00023004"/>
    </source>
</evidence>